<proteinExistence type="predicted"/>
<dbReference type="Pfam" id="PF13424">
    <property type="entry name" value="TPR_12"/>
    <property type="match status" value="1"/>
</dbReference>
<dbReference type="SUPFAM" id="SSF48452">
    <property type="entry name" value="TPR-like"/>
    <property type="match status" value="2"/>
</dbReference>
<evidence type="ECO:0000256" key="3">
    <source>
        <dbReference type="ARBA" id="ARBA00022737"/>
    </source>
</evidence>
<evidence type="ECO:0000313" key="5">
    <source>
        <dbReference type="EMBL" id="KKY39052.1"/>
    </source>
</evidence>
<dbReference type="InterPro" id="IPR011990">
    <property type="entry name" value="TPR-like_helical_dom_sf"/>
</dbReference>
<evidence type="ECO:0000256" key="2">
    <source>
        <dbReference type="ARBA" id="ARBA00022490"/>
    </source>
</evidence>
<comment type="caution">
    <text evidence="5">The sequence shown here is derived from an EMBL/GenBank/DDBJ whole genome shotgun (WGS) entry which is preliminary data.</text>
</comment>
<evidence type="ECO:0000256" key="4">
    <source>
        <dbReference type="ARBA" id="ARBA00022803"/>
    </source>
</evidence>
<accession>A0A0G2FY35</accession>
<name>A0A0G2FY35_9PEZI</name>
<comment type="subcellular location">
    <subcellularLocation>
        <location evidence="1">Cytoplasm</location>
    </subcellularLocation>
</comment>
<dbReference type="Gene3D" id="1.25.40.10">
    <property type="entry name" value="Tetratricopeptide repeat domain"/>
    <property type="match status" value="1"/>
</dbReference>
<sequence>MSLQALSTYDYLKLATLCFNRGYQNTAESVADYARQRLSRPELHTEASVRLVELYINLKRTAKAQALFTRMKTAAKPSVTRGFSISFRKLDARMRELNGRADEAITMLRNAMTEEDVEKRNSPSENVTMGALEDLVNCLIRKHNYEMAEPLLRRQLLTFERVYGSNSPAAIGILEKLSSVFLAQGNLEDTEDALVRVNESNKARLGVDHPKTQACALELAGILDQRGQHDQASKLYDCALELFEGWHGPADPDSLKVRIRRAECFEARQMNEEALKDYRMALEACEKEAGVERRTHNQDIDELKGMLMRYLAAPDEVLEQHIVSKRGAVLSKSSILSS</sequence>
<keyword evidence="2" id="KW-0963">Cytoplasm</keyword>
<reference evidence="5 6" key="1">
    <citation type="submission" date="2015-05" db="EMBL/GenBank/DDBJ databases">
        <title>Distinctive expansion of gene families associated with plant cell wall degradation and secondary metabolism in the genomes of grapevine trunk pathogens.</title>
        <authorList>
            <person name="Lawrence D.P."/>
            <person name="Travadon R."/>
            <person name="Rolshausen P.E."/>
            <person name="Baumgartner K."/>
        </authorList>
    </citation>
    <scope>NUCLEOTIDE SEQUENCE [LARGE SCALE GENOMIC DNA]</scope>
    <source>
        <strain evidence="5">DA912</strain>
    </source>
</reference>
<dbReference type="EMBL" id="LCUC01000040">
    <property type="protein sequence ID" value="KKY39052.1"/>
    <property type="molecule type" value="Genomic_DNA"/>
</dbReference>
<dbReference type="PANTHER" id="PTHR45783:SF3">
    <property type="entry name" value="KINESIN LIGHT CHAIN"/>
    <property type="match status" value="1"/>
</dbReference>
<dbReference type="OrthoDB" id="626167at2759"/>
<gene>
    <name evidence="5" type="ORF">UCDDA912_g00959</name>
</gene>
<keyword evidence="4" id="KW-0802">TPR repeat</keyword>
<dbReference type="GO" id="GO:0007018">
    <property type="term" value="P:microtubule-based movement"/>
    <property type="evidence" value="ECO:0007669"/>
    <property type="project" value="TreeGrafter"/>
</dbReference>
<dbReference type="InterPro" id="IPR002151">
    <property type="entry name" value="Kinesin_light"/>
</dbReference>
<dbReference type="GO" id="GO:0005871">
    <property type="term" value="C:kinesin complex"/>
    <property type="evidence" value="ECO:0007669"/>
    <property type="project" value="InterPro"/>
</dbReference>
<dbReference type="GO" id="GO:0005737">
    <property type="term" value="C:cytoplasm"/>
    <property type="evidence" value="ECO:0007669"/>
    <property type="project" value="UniProtKB-SubCell"/>
</dbReference>
<evidence type="ECO:0000256" key="1">
    <source>
        <dbReference type="ARBA" id="ARBA00004496"/>
    </source>
</evidence>
<protein>
    <submittedName>
        <fullName evidence="5">Putative tpr domain protein</fullName>
    </submittedName>
</protein>
<reference evidence="5 6" key="2">
    <citation type="submission" date="2015-05" db="EMBL/GenBank/DDBJ databases">
        <authorList>
            <person name="Morales-Cruz A."/>
            <person name="Amrine K.C."/>
            <person name="Cantu D."/>
        </authorList>
    </citation>
    <scope>NUCLEOTIDE SEQUENCE [LARGE SCALE GENOMIC DNA]</scope>
    <source>
        <strain evidence="5">DA912</strain>
    </source>
</reference>
<dbReference type="GO" id="GO:0019894">
    <property type="term" value="F:kinesin binding"/>
    <property type="evidence" value="ECO:0007669"/>
    <property type="project" value="TreeGrafter"/>
</dbReference>
<dbReference type="PANTHER" id="PTHR45783">
    <property type="entry name" value="KINESIN LIGHT CHAIN"/>
    <property type="match status" value="1"/>
</dbReference>
<dbReference type="AlphaFoldDB" id="A0A0G2FY35"/>
<evidence type="ECO:0000313" key="6">
    <source>
        <dbReference type="Proteomes" id="UP000034680"/>
    </source>
</evidence>
<dbReference type="STRING" id="1214573.A0A0G2FY35"/>
<organism evidence="5 6">
    <name type="scientific">Diaporthe ampelina</name>
    <dbReference type="NCBI Taxonomy" id="1214573"/>
    <lineage>
        <taxon>Eukaryota</taxon>
        <taxon>Fungi</taxon>
        <taxon>Dikarya</taxon>
        <taxon>Ascomycota</taxon>
        <taxon>Pezizomycotina</taxon>
        <taxon>Sordariomycetes</taxon>
        <taxon>Sordariomycetidae</taxon>
        <taxon>Diaporthales</taxon>
        <taxon>Diaporthaceae</taxon>
        <taxon>Diaporthe</taxon>
    </lineage>
</organism>
<dbReference type="Proteomes" id="UP000034680">
    <property type="component" value="Unassembled WGS sequence"/>
</dbReference>
<keyword evidence="3" id="KW-0677">Repeat</keyword>
<keyword evidence="6" id="KW-1185">Reference proteome</keyword>